<dbReference type="InterPro" id="IPR001650">
    <property type="entry name" value="Helicase_C-like"/>
</dbReference>
<feature type="domain" description="Helicase C-terminal" evidence="9">
    <location>
        <begin position="225"/>
        <end position="386"/>
    </location>
</feature>
<sequence>MEINGQTVSPQAEYRQLGLSDELMRAIDKKGYVQATPVQAGAIPYFMDWKDVIAKAPTGTGKTFAFGIPMVEHIDPENADVQALVLAPTRELAIQIQDELRDLCAFKEGVRVVCLYGGQPIDRQINQLKKAPQIVVATPGRLMDHMKRRTVRLDKVQTVVLDEADRMLDMGFVRDVTHILDTMPRRRNLGMFSATISREVLDISWVYQRDPVEITVQADQENRPDIVQYSLQVERSEKAEVMAHLLDMGGYERVIAFCNTKNMTDRLAGLLDMRGISCAAIHGDIPQVVREKTLQKFREGKMRVLVATDVAARGLDIDDVDAVFNYDVPDENEYYIHRIGRTGRAKRHGVAFSLVSSVTESIRLDDIKKATGSQIRAVHFNDHGDLVAAKA</sequence>
<evidence type="ECO:0000256" key="6">
    <source>
        <dbReference type="PROSITE-ProRule" id="PRU00552"/>
    </source>
</evidence>
<evidence type="ECO:0000256" key="2">
    <source>
        <dbReference type="ARBA" id="ARBA00022801"/>
    </source>
</evidence>
<dbReference type="InterPro" id="IPR000629">
    <property type="entry name" value="RNA-helicase_DEAD-box_CS"/>
</dbReference>
<dbReference type="CDD" id="cd00268">
    <property type="entry name" value="DEADc"/>
    <property type="match status" value="1"/>
</dbReference>
<evidence type="ECO:0000256" key="1">
    <source>
        <dbReference type="ARBA" id="ARBA00022741"/>
    </source>
</evidence>
<dbReference type="GO" id="GO:0005829">
    <property type="term" value="C:cytosol"/>
    <property type="evidence" value="ECO:0007669"/>
    <property type="project" value="TreeGrafter"/>
</dbReference>
<accession>A0A8J6IX78</accession>
<evidence type="ECO:0000256" key="5">
    <source>
        <dbReference type="ARBA" id="ARBA00038437"/>
    </source>
</evidence>
<evidence type="ECO:0000313" key="11">
    <source>
        <dbReference type="EMBL" id="MBC5716080.1"/>
    </source>
</evidence>
<dbReference type="PROSITE" id="PS51194">
    <property type="entry name" value="HELICASE_CTER"/>
    <property type="match status" value="1"/>
</dbReference>
<dbReference type="RefSeq" id="WP_186877560.1">
    <property type="nucleotide sequence ID" value="NZ_JACOPN010000001.1"/>
</dbReference>
<dbReference type="GO" id="GO:0003676">
    <property type="term" value="F:nucleic acid binding"/>
    <property type="evidence" value="ECO:0007669"/>
    <property type="project" value="InterPro"/>
</dbReference>
<dbReference type="PANTHER" id="PTHR47959">
    <property type="entry name" value="ATP-DEPENDENT RNA HELICASE RHLE-RELATED"/>
    <property type="match status" value="1"/>
</dbReference>
<dbReference type="SUPFAM" id="SSF52540">
    <property type="entry name" value="P-loop containing nucleoside triphosphate hydrolases"/>
    <property type="match status" value="1"/>
</dbReference>
<evidence type="ECO:0000259" key="8">
    <source>
        <dbReference type="PROSITE" id="PS51192"/>
    </source>
</evidence>
<dbReference type="SMART" id="SM00490">
    <property type="entry name" value="HELICc"/>
    <property type="match status" value="1"/>
</dbReference>
<keyword evidence="3 7" id="KW-0347">Helicase</keyword>
<dbReference type="AlphaFoldDB" id="A0A8J6IX78"/>
<feature type="domain" description="DEAD-box RNA helicase Q" evidence="10">
    <location>
        <begin position="12"/>
        <end position="40"/>
    </location>
</feature>
<dbReference type="InterPro" id="IPR044742">
    <property type="entry name" value="DEAD/DEAH_RhlB"/>
</dbReference>
<proteinExistence type="inferred from homology"/>
<dbReference type="PROSITE" id="PS00039">
    <property type="entry name" value="DEAD_ATP_HELICASE"/>
    <property type="match status" value="1"/>
</dbReference>
<dbReference type="InterPro" id="IPR014001">
    <property type="entry name" value="Helicase_ATP-bd"/>
</dbReference>
<keyword evidence="1 7" id="KW-0547">Nucleotide-binding</keyword>
<feature type="short sequence motif" description="Q motif" evidence="6">
    <location>
        <begin position="12"/>
        <end position="40"/>
    </location>
</feature>
<gene>
    <name evidence="11" type="ORF">H8S55_01850</name>
</gene>
<dbReference type="InterPro" id="IPR050079">
    <property type="entry name" value="DEAD_box_RNA_helicase"/>
</dbReference>
<evidence type="ECO:0000256" key="4">
    <source>
        <dbReference type="ARBA" id="ARBA00022840"/>
    </source>
</evidence>
<dbReference type="SMART" id="SM00487">
    <property type="entry name" value="DEXDc"/>
    <property type="match status" value="1"/>
</dbReference>
<dbReference type="EMBL" id="JACOPN010000001">
    <property type="protein sequence ID" value="MBC5716080.1"/>
    <property type="molecule type" value="Genomic_DNA"/>
</dbReference>
<keyword evidence="12" id="KW-1185">Reference proteome</keyword>
<dbReference type="InterPro" id="IPR014014">
    <property type="entry name" value="RNA_helicase_DEAD_Q_motif"/>
</dbReference>
<evidence type="ECO:0000259" key="9">
    <source>
        <dbReference type="PROSITE" id="PS51194"/>
    </source>
</evidence>
<feature type="domain" description="Helicase ATP-binding" evidence="8">
    <location>
        <begin position="43"/>
        <end position="214"/>
    </location>
</feature>
<evidence type="ECO:0000259" key="10">
    <source>
        <dbReference type="PROSITE" id="PS51195"/>
    </source>
</evidence>
<dbReference type="PANTHER" id="PTHR47959:SF1">
    <property type="entry name" value="ATP-DEPENDENT RNA HELICASE DBPA"/>
    <property type="match status" value="1"/>
</dbReference>
<dbReference type="Pfam" id="PF00270">
    <property type="entry name" value="DEAD"/>
    <property type="match status" value="1"/>
</dbReference>
<keyword evidence="2 7" id="KW-0378">Hydrolase</keyword>
<comment type="similarity">
    <text evidence="5 7">Belongs to the DEAD box helicase family.</text>
</comment>
<dbReference type="GO" id="GO:0016787">
    <property type="term" value="F:hydrolase activity"/>
    <property type="evidence" value="ECO:0007669"/>
    <property type="project" value="UniProtKB-KW"/>
</dbReference>
<dbReference type="Proteomes" id="UP000602260">
    <property type="component" value="Unassembled WGS sequence"/>
</dbReference>
<dbReference type="CDD" id="cd18787">
    <property type="entry name" value="SF2_C_DEAD"/>
    <property type="match status" value="1"/>
</dbReference>
<dbReference type="Pfam" id="PF00271">
    <property type="entry name" value="Helicase_C"/>
    <property type="match status" value="1"/>
</dbReference>
<protein>
    <submittedName>
        <fullName evidence="11">DEAD/DEAH box helicase</fullName>
    </submittedName>
</protein>
<dbReference type="Gene3D" id="3.40.50.300">
    <property type="entry name" value="P-loop containing nucleotide triphosphate hydrolases"/>
    <property type="match status" value="2"/>
</dbReference>
<keyword evidence="4 7" id="KW-0067">ATP-binding</keyword>
<dbReference type="PROSITE" id="PS51192">
    <property type="entry name" value="HELICASE_ATP_BIND_1"/>
    <property type="match status" value="1"/>
</dbReference>
<dbReference type="GO" id="GO:0003724">
    <property type="term" value="F:RNA helicase activity"/>
    <property type="evidence" value="ECO:0007669"/>
    <property type="project" value="InterPro"/>
</dbReference>
<evidence type="ECO:0000313" key="12">
    <source>
        <dbReference type="Proteomes" id="UP000602260"/>
    </source>
</evidence>
<dbReference type="GO" id="GO:0005524">
    <property type="term" value="F:ATP binding"/>
    <property type="evidence" value="ECO:0007669"/>
    <property type="project" value="UniProtKB-KW"/>
</dbReference>
<evidence type="ECO:0000256" key="3">
    <source>
        <dbReference type="ARBA" id="ARBA00022806"/>
    </source>
</evidence>
<reference evidence="11" key="1">
    <citation type="submission" date="2020-08" db="EMBL/GenBank/DDBJ databases">
        <title>Genome public.</title>
        <authorList>
            <person name="Liu C."/>
            <person name="Sun Q."/>
        </authorList>
    </citation>
    <scope>NUCLEOTIDE SEQUENCE</scope>
    <source>
        <strain evidence="11">BX5</strain>
    </source>
</reference>
<dbReference type="PROSITE" id="PS51195">
    <property type="entry name" value="Q_MOTIF"/>
    <property type="match status" value="1"/>
</dbReference>
<dbReference type="InterPro" id="IPR011545">
    <property type="entry name" value="DEAD/DEAH_box_helicase_dom"/>
</dbReference>
<evidence type="ECO:0000256" key="7">
    <source>
        <dbReference type="RuleBase" id="RU000492"/>
    </source>
</evidence>
<name>A0A8J6IX78_9FIRM</name>
<organism evidence="11 12">
    <name type="scientific">Flintibacter faecis</name>
    <dbReference type="NCBI Taxonomy" id="2763047"/>
    <lineage>
        <taxon>Bacteria</taxon>
        <taxon>Bacillati</taxon>
        <taxon>Bacillota</taxon>
        <taxon>Clostridia</taxon>
        <taxon>Eubacteriales</taxon>
        <taxon>Flintibacter</taxon>
    </lineage>
</organism>
<comment type="caution">
    <text evidence="11">The sequence shown here is derived from an EMBL/GenBank/DDBJ whole genome shotgun (WGS) entry which is preliminary data.</text>
</comment>
<dbReference type="InterPro" id="IPR027417">
    <property type="entry name" value="P-loop_NTPase"/>
</dbReference>